<dbReference type="EMBL" id="PXXU01000004">
    <property type="protein sequence ID" value="PSJ18637.1"/>
    <property type="molecule type" value="Genomic_DNA"/>
</dbReference>
<proteinExistence type="predicted"/>
<dbReference type="InterPro" id="IPR022064">
    <property type="entry name" value="DUF3619"/>
</dbReference>
<name>A0A2P7NYX9_9PROT</name>
<feature type="transmembrane region" description="Helical" evidence="1">
    <location>
        <begin position="88"/>
        <end position="107"/>
    </location>
</feature>
<dbReference type="OrthoDB" id="8562153at2"/>
<dbReference type="AlphaFoldDB" id="A0A2P7NYX9"/>
<keyword evidence="1" id="KW-1133">Transmembrane helix</keyword>
<evidence type="ECO:0000256" key="1">
    <source>
        <dbReference type="SAM" id="Phobius"/>
    </source>
</evidence>
<evidence type="ECO:0000313" key="3">
    <source>
        <dbReference type="Proteomes" id="UP000241912"/>
    </source>
</evidence>
<keyword evidence="1" id="KW-0472">Membrane</keyword>
<comment type="caution">
    <text evidence="2">The sequence shown here is derived from an EMBL/GenBank/DDBJ whole genome shotgun (WGS) entry which is preliminary data.</text>
</comment>
<keyword evidence="1" id="KW-0812">Transmembrane</keyword>
<dbReference type="Pfam" id="PF12279">
    <property type="entry name" value="DUF3619"/>
    <property type="match status" value="1"/>
</dbReference>
<keyword evidence="3" id="KW-1185">Reference proteome</keyword>
<sequence>MLAGNSYISYNTQSKRSEIVNEQKFGKSIAQLLDQSTDETIKQSTLYRLQLARQAALEQCESSVKLINSGRNISAYGKHGRYLTVGKLLLLLTVIYILMNITLTQLFEHENKAAIDTLILADDLPLDAYIDNEFEKWLDID</sequence>
<gene>
    <name evidence="2" type="ORF">C7H79_02270</name>
</gene>
<dbReference type="Proteomes" id="UP000241912">
    <property type="component" value="Unassembled WGS sequence"/>
</dbReference>
<organism evidence="2 3">
    <name type="scientific">Nitrosomonas supralitoralis</name>
    <dbReference type="NCBI Taxonomy" id="2116706"/>
    <lineage>
        <taxon>Bacteria</taxon>
        <taxon>Pseudomonadati</taxon>
        <taxon>Pseudomonadota</taxon>
        <taxon>Betaproteobacteria</taxon>
        <taxon>Nitrosomonadales</taxon>
        <taxon>Nitrosomonadaceae</taxon>
        <taxon>Nitrosomonas</taxon>
    </lineage>
</organism>
<evidence type="ECO:0000313" key="2">
    <source>
        <dbReference type="EMBL" id="PSJ18637.1"/>
    </source>
</evidence>
<reference evidence="2 3" key="1">
    <citation type="submission" date="2018-03" db="EMBL/GenBank/DDBJ databases">
        <title>Draft genome of Nitrosomonas supralitoralis APG5.</title>
        <authorList>
            <person name="Urakawa H."/>
            <person name="Lopez J.V."/>
        </authorList>
    </citation>
    <scope>NUCLEOTIDE SEQUENCE [LARGE SCALE GENOMIC DNA]</scope>
    <source>
        <strain evidence="2 3">APG5</strain>
    </source>
</reference>
<protein>
    <submittedName>
        <fullName evidence="2">DUF3619 domain-containing protein</fullName>
    </submittedName>
</protein>
<accession>A0A2P7NYX9</accession>